<feature type="domain" description="Glycosyl transferase family 1" evidence="2">
    <location>
        <begin position="204"/>
        <end position="365"/>
    </location>
</feature>
<protein>
    <recommendedName>
        <fullName evidence="6">Glycosyltransferase subfamily 4-like N-terminal domain-containing protein</fullName>
    </recommendedName>
</protein>
<dbReference type="Pfam" id="PF00534">
    <property type="entry name" value="Glycos_transf_1"/>
    <property type="match status" value="1"/>
</dbReference>
<dbReference type="Gene3D" id="3.40.50.2000">
    <property type="entry name" value="Glycogen Phosphorylase B"/>
    <property type="match status" value="2"/>
</dbReference>
<dbReference type="SUPFAM" id="SSF53756">
    <property type="entry name" value="UDP-Glycosyltransferase/glycogen phosphorylase"/>
    <property type="match status" value="1"/>
</dbReference>
<accession>A0A1G2L7H7</accession>
<dbReference type="STRING" id="1802279.A3B34_01605"/>
<dbReference type="CDD" id="cd03808">
    <property type="entry name" value="GT4_CapM-like"/>
    <property type="match status" value="1"/>
</dbReference>
<feature type="transmembrane region" description="Helical" evidence="1">
    <location>
        <begin position="103"/>
        <end position="128"/>
    </location>
</feature>
<reference evidence="4 5" key="1">
    <citation type="journal article" date="2016" name="Nat. Commun.">
        <title>Thousands of microbial genomes shed light on interconnected biogeochemical processes in an aquifer system.</title>
        <authorList>
            <person name="Anantharaman K."/>
            <person name="Brown C.T."/>
            <person name="Hug L.A."/>
            <person name="Sharon I."/>
            <person name="Castelle C.J."/>
            <person name="Probst A.J."/>
            <person name="Thomas B.C."/>
            <person name="Singh A."/>
            <person name="Wilkins M.J."/>
            <person name="Karaoz U."/>
            <person name="Brodie E.L."/>
            <person name="Williams K.H."/>
            <person name="Hubbard S.S."/>
            <person name="Banfield J.F."/>
        </authorList>
    </citation>
    <scope>NUCLEOTIDE SEQUENCE [LARGE SCALE GENOMIC DNA]</scope>
</reference>
<evidence type="ECO:0000256" key="1">
    <source>
        <dbReference type="SAM" id="Phobius"/>
    </source>
</evidence>
<dbReference type="GO" id="GO:0016757">
    <property type="term" value="F:glycosyltransferase activity"/>
    <property type="evidence" value="ECO:0007669"/>
    <property type="project" value="InterPro"/>
</dbReference>
<dbReference type="AlphaFoldDB" id="A0A1G2L7H7"/>
<proteinExistence type="predicted"/>
<dbReference type="Proteomes" id="UP000176510">
    <property type="component" value="Unassembled WGS sequence"/>
</dbReference>
<evidence type="ECO:0000313" key="4">
    <source>
        <dbReference type="EMBL" id="OHA07627.1"/>
    </source>
</evidence>
<dbReference type="Pfam" id="PF13439">
    <property type="entry name" value="Glyco_transf_4"/>
    <property type="match status" value="1"/>
</dbReference>
<dbReference type="EMBL" id="MHQR01000015">
    <property type="protein sequence ID" value="OHA07627.1"/>
    <property type="molecule type" value="Genomic_DNA"/>
</dbReference>
<keyword evidence="1" id="KW-1133">Transmembrane helix</keyword>
<name>A0A1G2L7H7_9BACT</name>
<evidence type="ECO:0000313" key="5">
    <source>
        <dbReference type="Proteomes" id="UP000176510"/>
    </source>
</evidence>
<organism evidence="4 5">
    <name type="scientific">Candidatus Sungbacteria bacterium RIFCSPLOWO2_01_FULL_54_21</name>
    <dbReference type="NCBI Taxonomy" id="1802279"/>
    <lineage>
        <taxon>Bacteria</taxon>
        <taxon>Candidatus Sungiibacteriota</taxon>
    </lineage>
</organism>
<feature type="transmembrane region" description="Helical" evidence="1">
    <location>
        <begin position="140"/>
        <end position="166"/>
    </location>
</feature>
<keyword evidence="1" id="KW-0812">Transmembrane</keyword>
<dbReference type="PANTHER" id="PTHR12526">
    <property type="entry name" value="GLYCOSYLTRANSFERASE"/>
    <property type="match status" value="1"/>
</dbReference>
<feature type="domain" description="Glycosyltransferase subfamily 4-like N-terminal" evidence="3">
    <location>
        <begin position="21"/>
        <end position="182"/>
    </location>
</feature>
<dbReference type="InterPro" id="IPR028098">
    <property type="entry name" value="Glyco_trans_4-like_N"/>
</dbReference>
<evidence type="ECO:0008006" key="6">
    <source>
        <dbReference type="Google" id="ProtNLM"/>
    </source>
</evidence>
<gene>
    <name evidence="4" type="ORF">A3B34_01605</name>
</gene>
<sequence length="391" mass="42829">MNGQADTPKKVLFLITKSNGGGAQQYVYDIATHLPKDRFEAVVAGGGNGILFAKLRDAGIRTVSIAGLQRDVAVRGEWRAFWGILRVLKKERPDIVHLNSPKAAALGAVAALLSAVLQPTVVFTIHGWPFGEDRPLFQRAAIFLISWMTCMLCDRVILINTADYASGKRFLSRKKRVLIQNGLAPIPFFPRERSRSFFEEKIGRKIATDTIVIGAIAELTKNKGLRYLIDAIRLLVLQPTTHKLQTIIIGDGEDRAALEKQIADAGLQSNVFLLGFVPDAARFLHGFDIFVLPSLKEGLPYALMAAMSAGLPAVASRVGGIPDLVTDQKTGFIAEPKDIRGLRQALGRLIASREMRAHMGAAGRKKIETSFSFSAMMHATISLYHDSRTTQ</sequence>
<dbReference type="InterPro" id="IPR001296">
    <property type="entry name" value="Glyco_trans_1"/>
</dbReference>
<keyword evidence="1" id="KW-0472">Membrane</keyword>
<comment type="caution">
    <text evidence="4">The sequence shown here is derived from an EMBL/GenBank/DDBJ whole genome shotgun (WGS) entry which is preliminary data.</text>
</comment>
<evidence type="ECO:0000259" key="3">
    <source>
        <dbReference type="Pfam" id="PF13439"/>
    </source>
</evidence>
<evidence type="ECO:0000259" key="2">
    <source>
        <dbReference type="Pfam" id="PF00534"/>
    </source>
</evidence>